<evidence type="ECO:0000256" key="2">
    <source>
        <dbReference type="ARBA" id="ARBA00022741"/>
    </source>
</evidence>
<dbReference type="InterPro" id="IPR045540">
    <property type="entry name" value="YegS/DAGK_C"/>
</dbReference>
<dbReference type="InterPro" id="IPR017438">
    <property type="entry name" value="ATP-NAD_kinase_N"/>
</dbReference>
<organism evidence="7">
    <name type="scientific">Naegleria gruberi</name>
    <name type="common">Amoeba</name>
    <dbReference type="NCBI Taxonomy" id="5762"/>
    <lineage>
        <taxon>Eukaryota</taxon>
        <taxon>Discoba</taxon>
        <taxon>Heterolobosea</taxon>
        <taxon>Tetramitia</taxon>
        <taxon>Eutetramitia</taxon>
        <taxon>Vahlkampfiidae</taxon>
        <taxon>Naegleria</taxon>
    </lineage>
</organism>
<dbReference type="STRING" id="5762.D2VLL2"/>
<dbReference type="Pfam" id="PF00781">
    <property type="entry name" value="DAGK_cat"/>
    <property type="match status" value="1"/>
</dbReference>
<dbReference type="GeneID" id="8851893"/>
<dbReference type="GO" id="GO:0016020">
    <property type="term" value="C:membrane"/>
    <property type="evidence" value="ECO:0007669"/>
    <property type="project" value="TreeGrafter"/>
</dbReference>
<gene>
    <name evidence="6" type="ORF">NAEGRDRAFT_69820</name>
</gene>
<evidence type="ECO:0000313" key="7">
    <source>
        <dbReference type="Proteomes" id="UP000006671"/>
    </source>
</evidence>
<dbReference type="GO" id="GO:0005524">
    <property type="term" value="F:ATP binding"/>
    <property type="evidence" value="ECO:0007669"/>
    <property type="project" value="UniProtKB-KW"/>
</dbReference>
<dbReference type="InParanoid" id="D2VLL2"/>
<dbReference type="RefSeq" id="XP_002675073.1">
    <property type="nucleotide sequence ID" value="XM_002675027.1"/>
</dbReference>
<protein>
    <submittedName>
        <fullName evidence="6">Predicted protein</fullName>
    </submittedName>
</protein>
<keyword evidence="1" id="KW-0808">Transferase</keyword>
<dbReference type="EMBL" id="GG738880">
    <property type="protein sequence ID" value="EFC42329.1"/>
    <property type="molecule type" value="Genomic_DNA"/>
</dbReference>
<dbReference type="PANTHER" id="PTHR12358:SF31">
    <property type="entry name" value="ACYLGLYCEROL KINASE, MITOCHONDRIAL"/>
    <property type="match status" value="1"/>
</dbReference>
<dbReference type="GO" id="GO:0046512">
    <property type="term" value="P:sphingosine biosynthetic process"/>
    <property type="evidence" value="ECO:0007669"/>
    <property type="project" value="TreeGrafter"/>
</dbReference>
<keyword evidence="4" id="KW-0067">ATP-binding</keyword>
<dbReference type="AlphaFoldDB" id="D2VLL2"/>
<dbReference type="SUPFAM" id="SSF111331">
    <property type="entry name" value="NAD kinase/diacylglycerol kinase-like"/>
    <property type="match status" value="1"/>
</dbReference>
<dbReference type="SMART" id="SM00046">
    <property type="entry name" value="DAGKc"/>
    <property type="match status" value="1"/>
</dbReference>
<dbReference type="Pfam" id="PF19279">
    <property type="entry name" value="YegS_C"/>
    <property type="match status" value="1"/>
</dbReference>
<name>D2VLL2_NAEGR</name>
<accession>D2VLL2</accession>
<dbReference type="GO" id="GO:0005737">
    <property type="term" value="C:cytoplasm"/>
    <property type="evidence" value="ECO:0007669"/>
    <property type="project" value="TreeGrafter"/>
</dbReference>
<keyword evidence="3" id="KW-0418">Kinase</keyword>
<dbReference type="InterPro" id="IPR001206">
    <property type="entry name" value="Diacylglycerol_kinase_cat_dom"/>
</dbReference>
<evidence type="ECO:0000256" key="4">
    <source>
        <dbReference type="ARBA" id="ARBA00022840"/>
    </source>
</evidence>
<proteinExistence type="predicted"/>
<evidence type="ECO:0000256" key="3">
    <source>
        <dbReference type="ARBA" id="ARBA00022777"/>
    </source>
</evidence>
<evidence type="ECO:0000259" key="5">
    <source>
        <dbReference type="PROSITE" id="PS50146"/>
    </source>
</evidence>
<dbReference type="Proteomes" id="UP000006671">
    <property type="component" value="Unassembled WGS sequence"/>
</dbReference>
<dbReference type="PROSITE" id="PS50146">
    <property type="entry name" value="DAGK"/>
    <property type="match status" value="1"/>
</dbReference>
<keyword evidence="7" id="KW-1185">Reference proteome</keyword>
<reference evidence="6 7" key="1">
    <citation type="journal article" date="2010" name="Cell">
        <title>The genome of Naegleria gruberi illuminates early eukaryotic versatility.</title>
        <authorList>
            <person name="Fritz-Laylin L.K."/>
            <person name="Prochnik S.E."/>
            <person name="Ginger M.L."/>
            <person name="Dacks J.B."/>
            <person name="Carpenter M.L."/>
            <person name="Field M.C."/>
            <person name="Kuo A."/>
            <person name="Paredez A."/>
            <person name="Chapman J."/>
            <person name="Pham J."/>
            <person name="Shu S."/>
            <person name="Neupane R."/>
            <person name="Cipriano M."/>
            <person name="Mancuso J."/>
            <person name="Tu H."/>
            <person name="Salamov A."/>
            <person name="Lindquist E."/>
            <person name="Shapiro H."/>
            <person name="Lucas S."/>
            <person name="Grigoriev I.V."/>
            <person name="Cande W.Z."/>
            <person name="Fulton C."/>
            <person name="Rokhsar D.S."/>
            <person name="Dawson S.C."/>
        </authorList>
    </citation>
    <scope>NUCLEOTIDE SEQUENCE [LARGE SCALE GENOMIC DNA]</scope>
    <source>
        <strain evidence="6 7">NEG-M</strain>
    </source>
</reference>
<dbReference type="PANTHER" id="PTHR12358">
    <property type="entry name" value="SPHINGOSINE KINASE"/>
    <property type="match status" value="1"/>
</dbReference>
<dbReference type="GO" id="GO:0001727">
    <property type="term" value="F:lipid kinase activity"/>
    <property type="evidence" value="ECO:0007669"/>
    <property type="project" value="TreeGrafter"/>
</dbReference>
<dbReference type="InterPro" id="IPR050187">
    <property type="entry name" value="Lipid_Phosphate_FormReg"/>
</dbReference>
<dbReference type="OrthoDB" id="3853857at2759"/>
<dbReference type="FunCoup" id="D2VLL2">
    <property type="interactions" value="141"/>
</dbReference>
<dbReference type="InterPro" id="IPR016064">
    <property type="entry name" value="NAD/diacylglycerol_kinase_sf"/>
</dbReference>
<dbReference type="VEuPathDB" id="AmoebaDB:NAEGRDRAFT_69820"/>
<keyword evidence="2" id="KW-0547">Nucleotide-binding</keyword>
<evidence type="ECO:0000256" key="1">
    <source>
        <dbReference type="ARBA" id="ARBA00022679"/>
    </source>
</evidence>
<dbReference type="OMA" id="HHDGYID"/>
<dbReference type="KEGG" id="ngr:NAEGRDRAFT_69820"/>
<dbReference type="Gene3D" id="3.40.50.10330">
    <property type="entry name" value="Probable inorganic polyphosphate/atp-NAD kinase, domain 1"/>
    <property type="match status" value="1"/>
</dbReference>
<dbReference type="eggNOG" id="KOG1116">
    <property type="taxonomic scope" value="Eukaryota"/>
</dbReference>
<dbReference type="Gene3D" id="2.60.200.40">
    <property type="match status" value="1"/>
</dbReference>
<feature type="domain" description="DAGKc" evidence="5">
    <location>
        <begin position="166"/>
        <end position="312"/>
    </location>
</feature>
<evidence type="ECO:0000313" key="6">
    <source>
        <dbReference type="EMBL" id="EFC42329.1"/>
    </source>
</evidence>
<sequence>MTQQAAEEEITLVVNDNDSGVVAVEDQQHSEQQKQLTAIDNYSLNNNDQNLIGFKPITLDSNLRYRNKKFKAELNGDFLILRNLEGKKSNDNLVPLLTIEMESIFAVHKKTDQPLVFVVFTFRAKDCKKIVYEFEALGNEECAEWVDSIRSNAFKTNLIMSGSKSFGNRRVLLFINPFSGKKTGTKIFEKQIKPMLDVAHLSYDAIITERADHAFEFCSTSDKILEYTDICGMGGDGIIYEIINGIGKRKDWKNVFDRVRIGHIPGGTSNALAVFSGSQVKSGKPAVPEMAAFIIARGFHQPMDLLSCFQEANKRYISFLSITWSAIADVDIGTENMRWLGAARNTVGAIKQIMNKKAYRGKLKYVQQSQELKRVKSLKNIRENEQRYSSYTESSIEFLQGKENEKGQLSCPLLEQYFHEEFKKLAPEYCSEKEPNITEDSTNSHLEVKEIEDRFCMFLAANISHISFDFIASPMAHHHDGYIDLVYVKDDISRGDFLNIFLAAEKGDHIFEKCVDLSKVKAFMLTPIDTGSFVVVDGEAVDYSPILVEVHPSCCKLLTL</sequence>